<evidence type="ECO:0000313" key="11">
    <source>
        <dbReference type="Proteomes" id="UP000262454"/>
    </source>
</evidence>
<protein>
    <recommendedName>
        <fullName evidence="2">histidine kinase</fullName>
        <ecNumber evidence="2">2.7.13.3</ecNumber>
    </recommendedName>
</protein>
<dbReference type="InterPro" id="IPR005467">
    <property type="entry name" value="His_kinase_dom"/>
</dbReference>
<sequence length="572" mass="65797">MGLRKNVKVLKQNKFVCIPQNDSYILQRNILRYANEGVYLSEFLEKVSQDILKFSNTDALEILTIGPSISYLWKIEKDKLEEPEFIRFTHDDIYNNRYLLCSDENLTILCEIVLKRKKCRSKKFFTKLGNIYIPDTSQSSIIEVEEKDGWKKKILNLDKKYKSLLIIKFDIDEINTAILQLKSVKKDFFNPVSIEFYEGLTNTLGMAISDRRAQYSLRERIKELSCLYSISSSLQKTDFDFEMEMDKLINMIIPAFQFPEFTNVRIKLDNKIFFNKNFVESDNFIKSDILVEDKVRGSIEVFYSQKSFKKDTVFFLDEEKALVNAIANHFGYVLERQKLEKDKNDLHNQLLHADRLATIGQLVAGVAHEINEPLSSILGFAQLIKKSDIPDQVRSDNEKIIKSALHAREIIKKLMFFAKQMPPKKVEVDLNETIKETIYFLESHLIRSSIELNLKLSSDVPKVVADPSQLYQVIVNLTVNAIQAIKGNGILKIETYSDKDYVYFTIEDNGMGMDKETLDKIFIPFFTTKKDGTGLGLSVVHGIITNHNGKIVVESEPGKGTKFIVKLPYGVG</sequence>
<comment type="caution">
    <text evidence="10">The sequence shown here is derived from an EMBL/GenBank/DDBJ whole genome shotgun (WGS) entry which is preliminary data.</text>
</comment>
<dbReference type="SMART" id="SM00387">
    <property type="entry name" value="HATPase_c"/>
    <property type="match status" value="1"/>
</dbReference>
<dbReference type="Pfam" id="PF02518">
    <property type="entry name" value="HATPase_c"/>
    <property type="match status" value="1"/>
</dbReference>
<comment type="catalytic activity">
    <reaction evidence="1">
        <text>ATP + protein L-histidine = ADP + protein N-phospho-L-histidine.</text>
        <dbReference type="EC" id="2.7.13.3"/>
    </reaction>
</comment>
<feature type="domain" description="Histidine kinase" evidence="9">
    <location>
        <begin position="365"/>
        <end position="571"/>
    </location>
</feature>
<proteinExistence type="predicted"/>
<dbReference type="CDD" id="cd00082">
    <property type="entry name" value="HisKA"/>
    <property type="match status" value="1"/>
</dbReference>
<keyword evidence="4" id="KW-0808">Transferase</keyword>
<keyword evidence="7" id="KW-0067">ATP-binding</keyword>
<dbReference type="InterPro" id="IPR036890">
    <property type="entry name" value="HATPase_C_sf"/>
</dbReference>
<gene>
    <name evidence="10" type="ORF">DCG82_02220</name>
</gene>
<dbReference type="InterPro" id="IPR036097">
    <property type="entry name" value="HisK_dim/P_sf"/>
</dbReference>
<name>A0A348MJH8_UNCW3</name>
<dbReference type="AlphaFoldDB" id="A0A348MJH8"/>
<dbReference type="Pfam" id="PF00512">
    <property type="entry name" value="HisKA"/>
    <property type="match status" value="1"/>
</dbReference>
<dbReference type="PRINTS" id="PR00344">
    <property type="entry name" value="BCTRLSENSOR"/>
</dbReference>
<dbReference type="GO" id="GO:0000155">
    <property type="term" value="F:phosphorelay sensor kinase activity"/>
    <property type="evidence" value="ECO:0007669"/>
    <property type="project" value="InterPro"/>
</dbReference>
<evidence type="ECO:0000256" key="1">
    <source>
        <dbReference type="ARBA" id="ARBA00000085"/>
    </source>
</evidence>
<dbReference type="Gene3D" id="1.10.287.130">
    <property type="match status" value="1"/>
</dbReference>
<keyword evidence="8" id="KW-0902">Two-component regulatory system</keyword>
<dbReference type="PANTHER" id="PTHR43065:SF46">
    <property type="entry name" value="C4-DICARBOXYLATE TRANSPORT SENSOR PROTEIN DCTB"/>
    <property type="match status" value="1"/>
</dbReference>
<reference evidence="10 11" key="1">
    <citation type="journal article" date="2018" name="Nat. Biotechnol.">
        <title>A standardized bacterial taxonomy based on genome phylogeny substantially revises the tree of life.</title>
        <authorList>
            <person name="Parks D.H."/>
            <person name="Chuvochina M."/>
            <person name="Waite D.W."/>
            <person name="Rinke C."/>
            <person name="Skarshewski A."/>
            <person name="Chaumeil P.A."/>
            <person name="Hugenholtz P."/>
        </authorList>
    </citation>
    <scope>NUCLEOTIDE SEQUENCE [LARGE SCALE GENOMIC DNA]</scope>
    <source>
        <strain evidence="10">UBA7921</strain>
    </source>
</reference>
<evidence type="ECO:0000256" key="5">
    <source>
        <dbReference type="ARBA" id="ARBA00022741"/>
    </source>
</evidence>
<dbReference type="EC" id="2.7.13.3" evidence="2"/>
<keyword evidence="6" id="KW-0418">Kinase</keyword>
<evidence type="ECO:0000256" key="8">
    <source>
        <dbReference type="ARBA" id="ARBA00023012"/>
    </source>
</evidence>
<evidence type="ECO:0000256" key="4">
    <source>
        <dbReference type="ARBA" id="ARBA00022679"/>
    </source>
</evidence>
<organism evidence="10 11">
    <name type="scientific">candidate division WOR-3 bacterium</name>
    <dbReference type="NCBI Taxonomy" id="2052148"/>
    <lineage>
        <taxon>Bacteria</taxon>
        <taxon>Bacteria division WOR-3</taxon>
    </lineage>
</organism>
<dbReference type="SUPFAM" id="SSF47384">
    <property type="entry name" value="Homodimeric domain of signal transducing histidine kinase"/>
    <property type="match status" value="1"/>
</dbReference>
<keyword evidence="3" id="KW-0597">Phosphoprotein</keyword>
<evidence type="ECO:0000259" key="9">
    <source>
        <dbReference type="PROSITE" id="PS50109"/>
    </source>
</evidence>
<dbReference type="EMBL" id="DMCX01000013">
    <property type="protein sequence ID" value="HAF07204.1"/>
    <property type="molecule type" value="Genomic_DNA"/>
</dbReference>
<dbReference type="InterPro" id="IPR003594">
    <property type="entry name" value="HATPase_dom"/>
</dbReference>
<evidence type="ECO:0000313" key="10">
    <source>
        <dbReference type="EMBL" id="HAF07204.1"/>
    </source>
</evidence>
<dbReference type="SMART" id="SM00388">
    <property type="entry name" value="HisKA"/>
    <property type="match status" value="1"/>
</dbReference>
<dbReference type="InterPro" id="IPR004358">
    <property type="entry name" value="Sig_transdc_His_kin-like_C"/>
</dbReference>
<evidence type="ECO:0000256" key="6">
    <source>
        <dbReference type="ARBA" id="ARBA00022777"/>
    </source>
</evidence>
<evidence type="ECO:0000256" key="2">
    <source>
        <dbReference type="ARBA" id="ARBA00012438"/>
    </source>
</evidence>
<dbReference type="Proteomes" id="UP000262454">
    <property type="component" value="Unassembled WGS sequence"/>
</dbReference>
<accession>A0A348MJH8</accession>
<dbReference type="SUPFAM" id="SSF55874">
    <property type="entry name" value="ATPase domain of HSP90 chaperone/DNA topoisomerase II/histidine kinase"/>
    <property type="match status" value="1"/>
</dbReference>
<evidence type="ECO:0000256" key="7">
    <source>
        <dbReference type="ARBA" id="ARBA00022840"/>
    </source>
</evidence>
<dbReference type="Gene3D" id="3.30.565.10">
    <property type="entry name" value="Histidine kinase-like ATPase, C-terminal domain"/>
    <property type="match status" value="1"/>
</dbReference>
<dbReference type="GO" id="GO:0005524">
    <property type="term" value="F:ATP binding"/>
    <property type="evidence" value="ECO:0007669"/>
    <property type="project" value="UniProtKB-KW"/>
</dbReference>
<dbReference type="InterPro" id="IPR003661">
    <property type="entry name" value="HisK_dim/P_dom"/>
</dbReference>
<keyword evidence="5" id="KW-0547">Nucleotide-binding</keyword>
<dbReference type="PANTHER" id="PTHR43065">
    <property type="entry name" value="SENSOR HISTIDINE KINASE"/>
    <property type="match status" value="1"/>
</dbReference>
<dbReference type="PROSITE" id="PS50109">
    <property type="entry name" value="HIS_KIN"/>
    <property type="match status" value="1"/>
</dbReference>
<evidence type="ECO:0000256" key="3">
    <source>
        <dbReference type="ARBA" id="ARBA00022553"/>
    </source>
</evidence>